<accession>A0ABQ7B3Z3</accession>
<sequence length="50" mass="6153">MWQQRNNLLHNNIFLTAASVFRLIDRDIRFIILGRRNKRLFKDLLLLWLS</sequence>
<organism evidence="1 2">
    <name type="scientific">Brassica cretica</name>
    <name type="common">Mustard</name>
    <dbReference type="NCBI Taxonomy" id="69181"/>
    <lineage>
        <taxon>Eukaryota</taxon>
        <taxon>Viridiplantae</taxon>
        <taxon>Streptophyta</taxon>
        <taxon>Embryophyta</taxon>
        <taxon>Tracheophyta</taxon>
        <taxon>Spermatophyta</taxon>
        <taxon>Magnoliopsida</taxon>
        <taxon>eudicotyledons</taxon>
        <taxon>Gunneridae</taxon>
        <taxon>Pentapetalae</taxon>
        <taxon>rosids</taxon>
        <taxon>malvids</taxon>
        <taxon>Brassicales</taxon>
        <taxon>Brassicaceae</taxon>
        <taxon>Brassiceae</taxon>
        <taxon>Brassica</taxon>
    </lineage>
</organism>
<evidence type="ECO:0000313" key="2">
    <source>
        <dbReference type="Proteomes" id="UP000266723"/>
    </source>
</evidence>
<reference evidence="1 2" key="1">
    <citation type="journal article" date="2020" name="BMC Genomics">
        <title>Intraspecific diversification of the crop wild relative Brassica cretica Lam. using demographic model selection.</title>
        <authorList>
            <person name="Kioukis A."/>
            <person name="Michalopoulou V.A."/>
            <person name="Briers L."/>
            <person name="Pirintsos S."/>
            <person name="Studholme D.J."/>
            <person name="Pavlidis P."/>
            <person name="Sarris P.F."/>
        </authorList>
    </citation>
    <scope>NUCLEOTIDE SEQUENCE [LARGE SCALE GENOMIC DNA]</scope>
    <source>
        <strain evidence="2">cv. PFS-1207/04</strain>
    </source>
</reference>
<proteinExistence type="predicted"/>
<dbReference type="EMBL" id="QGKV02001556">
    <property type="protein sequence ID" value="KAF3520968.1"/>
    <property type="molecule type" value="Genomic_DNA"/>
</dbReference>
<keyword evidence="2" id="KW-1185">Reference proteome</keyword>
<comment type="caution">
    <text evidence="1">The sequence shown here is derived from an EMBL/GenBank/DDBJ whole genome shotgun (WGS) entry which is preliminary data.</text>
</comment>
<protein>
    <submittedName>
        <fullName evidence="1">Uncharacterized protein</fullName>
    </submittedName>
</protein>
<evidence type="ECO:0000313" key="1">
    <source>
        <dbReference type="EMBL" id="KAF3520968.1"/>
    </source>
</evidence>
<dbReference type="Proteomes" id="UP000266723">
    <property type="component" value="Unassembled WGS sequence"/>
</dbReference>
<name>A0ABQ7B3Z3_BRACR</name>
<gene>
    <name evidence="1" type="ORF">DY000_02063448</name>
</gene>